<evidence type="ECO:0000313" key="5">
    <source>
        <dbReference type="EMBL" id="GGP50182.1"/>
    </source>
</evidence>
<dbReference type="Pfam" id="PF00535">
    <property type="entry name" value="Glycos_transf_2"/>
    <property type="match status" value="1"/>
</dbReference>
<dbReference type="SUPFAM" id="SSF53448">
    <property type="entry name" value="Nucleotide-diphospho-sugar transferases"/>
    <property type="match status" value="1"/>
</dbReference>
<dbReference type="InterPro" id="IPR029044">
    <property type="entry name" value="Nucleotide-diphossugar_trans"/>
</dbReference>
<gene>
    <name evidence="5" type="primary">rhlC</name>
    <name evidence="5" type="ORF">GCM10009409_15830</name>
</gene>
<dbReference type="RefSeq" id="WP_188919077.1">
    <property type="nucleotide sequence ID" value="NZ_BMQV01000012.1"/>
</dbReference>
<evidence type="ECO:0000256" key="1">
    <source>
        <dbReference type="ARBA" id="ARBA00006739"/>
    </source>
</evidence>
<protein>
    <submittedName>
        <fullName evidence="5">Rhamnosyltransferase</fullName>
    </submittedName>
</protein>
<dbReference type="Proteomes" id="UP000654367">
    <property type="component" value="Unassembled WGS sequence"/>
</dbReference>
<evidence type="ECO:0000259" key="4">
    <source>
        <dbReference type="Pfam" id="PF00535"/>
    </source>
</evidence>
<comment type="similarity">
    <text evidence="1">Belongs to the glycosyltransferase 2 family.</text>
</comment>
<sequence length="290" mass="33422">MIGAILVVYNPDLALTERLLTRLYGQTEEVIIIDNSPKPHNFKKVIEHYTYLHFPENIGIAAAHNAGIVHLLKLGCEYAILLDQDSLIPSDMVFNLSSLLKASKAMKQEIVAIGPRIHCSFSDKSVRSLVQREVFDYEQLVGVTQIIASGMMIDLSAIDEVGLKDESLFIDGVDHEWCWRARSMNLSIARAKQVEMIHRLGDSRSKFIGVTYKVGAPIRLYYQFRNILLLSRRPYVPTYWKVRCLFFMPIRFFLNSVMQTNKRKRFTYMVRGIWDGILGRSGAYNKHWHH</sequence>
<evidence type="ECO:0000256" key="3">
    <source>
        <dbReference type="ARBA" id="ARBA00022679"/>
    </source>
</evidence>
<evidence type="ECO:0000313" key="6">
    <source>
        <dbReference type="Proteomes" id="UP000654367"/>
    </source>
</evidence>
<dbReference type="CDD" id="cd02526">
    <property type="entry name" value="GT2_RfbF_like"/>
    <property type="match status" value="1"/>
</dbReference>
<accession>A0ABQ2Q6F6</accession>
<dbReference type="PANTHER" id="PTHR43179">
    <property type="entry name" value="RHAMNOSYLTRANSFERASE WBBL"/>
    <property type="match status" value="1"/>
</dbReference>
<name>A0ABQ2Q6F6_9GAMM</name>
<dbReference type="PANTHER" id="PTHR43179:SF12">
    <property type="entry name" value="GALACTOFURANOSYLTRANSFERASE GLFT2"/>
    <property type="match status" value="1"/>
</dbReference>
<keyword evidence="2" id="KW-0328">Glycosyltransferase</keyword>
<evidence type="ECO:0000256" key="2">
    <source>
        <dbReference type="ARBA" id="ARBA00022676"/>
    </source>
</evidence>
<comment type="caution">
    <text evidence="5">The sequence shown here is derived from an EMBL/GenBank/DDBJ whole genome shotgun (WGS) entry which is preliminary data.</text>
</comment>
<keyword evidence="6" id="KW-1185">Reference proteome</keyword>
<proteinExistence type="inferred from homology"/>
<keyword evidence="3" id="KW-0808">Transferase</keyword>
<feature type="domain" description="Glycosyltransferase 2-like" evidence="4">
    <location>
        <begin position="5"/>
        <end position="101"/>
    </location>
</feature>
<dbReference type="EMBL" id="BMQV01000012">
    <property type="protein sequence ID" value="GGP50182.1"/>
    <property type="molecule type" value="Genomic_DNA"/>
</dbReference>
<dbReference type="Gene3D" id="3.90.550.10">
    <property type="entry name" value="Spore Coat Polysaccharide Biosynthesis Protein SpsA, Chain A"/>
    <property type="match status" value="1"/>
</dbReference>
<reference evidence="6" key="1">
    <citation type="journal article" date="2019" name="Int. J. Syst. Evol. Microbiol.">
        <title>The Global Catalogue of Microorganisms (GCM) 10K type strain sequencing project: providing services to taxonomists for standard genome sequencing and annotation.</title>
        <authorList>
            <consortium name="The Broad Institute Genomics Platform"/>
            <consortium name="The Broad Institute Genome Sequencing Center for Infectious Disease"/>
            <person name="Wu L."/>
            <person name="Ma J."/>
        </authorList>
    </citation>
    <scope>NUCLEOTIDE SEQUENCE [LARGE SCALE GENOMIC DNA]</scope>
    <source>
        <strain evidence="6">JCM 32304</strain>
    </source>
</reference>
<organism evidence="5 6">
    <name type="scientific">Shewanella saliphila</name>
    <dbReference type="NCBI Taxonomy" id="2282698"/>
    <lineage>
        <taxon>Bacteria</taxon>
        <taxon>Pseudomonadati</taxon>
        <taxon>Pseudomonadota</taxon>
        <taxon>Gammaproteobacteria</taxon>
        <taxon>Alteromonadales</taxon>
        <taxon>Shewanellaceae</taxon>
        <taxon>Shewanella</taxon>
    </lineage>
</organism>
<dbReference type="InterPro" id="IPR001173">
    <property type="entry name" value="Glyco_trans_2-like"/>
</dbReference>